<dbReference type="Gene3D" id="3.40.1190.20">
    <property type="match status" value="1"/>
</dbReference>
<dbReference type="SUPFAM" id="SSF53613">
    <property type="entry name" value="Ribokinase-like"/>
    <property type="match status" value="1"/>
</dbReference>
<reference evidence="5 6" key="1">
    <citation type="submission" date="2017-04" db="EMBL/GenBank/DDBJ databases">
        <authorList>
            <person name="Afonso C.L."/>
            <person name="Miller P.J."/>
            <person name="Scott M.A."/>
            <person name="Spackman E."/>
            <person name="Goraichik I."/>
            <person name="Dimitrov K.M."/>
            <person name="Suarez D.L."/>
            <person name="Swayne D.E."/>
        </authorList>
    </citation>
    <scope>NUCLEOTIDE SEQUENCE [LARGE SCALE GENOMIC DNA]</scope>
    <source>
        <strain evidence="5 6">USBA 355</strain>
    </source>
</reference>
<evidence type="ECO:0000256" key="2">
    <source>
        <dbReference type="ARBA" id="ARBA00022679"/>
    </source>
</evidence>
<dbReference type="InterPro" id="IPR052700">
    <property type="entry name" value="Carb_kinase_PfkB-like"/>
</dbReference>
<evidence type="ECO:0000256" key="1">
    <source>
        <dbReference type="ARBA" id="ARBA00010688"/>
    </source>
</evidence>
<dbReference type="RefSeq" id="WP_085123699.1">
    <property type="nucleotide sequence ID" value="NZ_FWZX01000013.1"/>
</dbReference>
<dbReference type="PANTHER" id="PTHR43320">
    <property type="entry name" value="SUGAR KINASE"/>
    <property type="match status" value="1"/>
</dbReference>
<gene>
    <name evidence="5" type="ORF">SAMN05428998_11316</name>
</gene>
<dbReference type="AlphaFoldDB" id="A0A1Y6C292"/>
<name>A0A1Y6C292_9PROT</name>
<dbReference type="Gene3D" id="3.30.1110.10">
    <property type="match status" value="1"/>
</dbReference>
<dbReference type="InterPro" id="IPR029056">
    <property type="entry name" value="Ribokinase-like"/>
</dbReference>
<keyword evidence="6" id="KW-1185">Reference proteome</keyword>
<dbReference type="STRING" id="560819.SAMN05428998_11316"/>
<dbReference type="GO" id="GO:0016301">
    <property type="term" value="F:kinase activity"/>
    <property type="evidence" value="ECO:0007669"/>
    <property type="project" value="UniProtKB-KW"/>
</dbReference>
<proteinExistence type="inferred from homology"/>
<keyword evidence="3 5" id="KW-0418">Kinase</keyword>
<evidence type="ECO:0000259" key="4">
    <source>
        <dbReference type="Pfam" id="PF00294"/>
    </source>
</evidence>
<dbReference type="CDD" id="cd01168">
    <property type="entry name" value="adenosine_kinase"/>
    <property type="match status" value="1"/>
</dbReference>
<feature type="domain" description="Carbohydrate kinase PfkB" evidence="4">
    <location>
        <begin position="56"/>
        <end position="316"/>
    </location>
</feature>
<sequence length="330" mass="34299">MQPGSLDVVGIGNAIVDVLTHADEAFLSEQSLEKGSMTLIDTARAEALYAAMGPAVESSGGSAANTMAGLASLGASGGFIGKVRDDQLGGIFRHDITTGGTLYRVAPATEGAPTARCLIFVTPDAQRTMATYLGTSVTFGPDDLDLELVGAGKVLYLEGYLWDAPPAKQAFLKAAETARGAGAKIALSLSDAFCVDRHRESFRELVDGHVDILFANETEILSLYEAKDFDTAAAAVRGHCEIAALTRSEKGSLILADGQAHEVAAMSLGPLVDSTGAGDAYAAGFLYGYSKNLDLAACGRYGSLAAGEVITHMGPRPERSLAELARETFG</sequence>
<dbReference type="InterPro" id="IPR002173">
    <property type="entry name" value="Carboh/pur_kinase_PfkB_CS"/>
</dbReference>
<accession>A0A1Y6C292</accession>
<evidence type="ECO:0000313" key="5">
    <source>
        <dbReference type="EMBL" id="SMF38322.1"/>
    </source>
</evidence>
<keyword evidence="2" id="KW-0808">Transferase</keyword>
<dbReference type="InterPro" id="IPR011611">
    <property type="entry name" value="PfkB_dom"/>
</dbReference>
<dbReference type="PROSITE" id="PS00584">
    <property type="entry name" value="PFKB_KINASES_2"/>
    <property type="match status" value="1"/>
</dbReference>
<comment type="similarity">
    <text evidence="1">Belongs to the carbohydrate kinase PfkB family.</text>
</comment>
<dbReference type="Pfam" id="PF00294">
    <property type="entry name" value="PfkB"/>
    <property type="match status" value="1"/>
</dbReference>
<protein>
    <submittedName>
        <fullName evidence="5">Fructokinase</fullName>
    </submittedName>
</protein>
<dbReference type="Proteomes" id="UP000192917">
    <property type="component" value="Unassembled WGS sequence"/>
</dbReference>
<evidence type="ECO:0000313" key="6">
    <source>
        <dbReference type="Proteomes" id="UP000192917"/>
    </source>
</evidence>
<evidence type="ECO:0000256" key="3">
    <source>
        <dbReference type="ARBA" id="ARBA00022777"/>
    </source>
</evidence>
<organism evidence="5 6">
    <name type="scientific">Tistlia consotensis USBA 355</name>
    <dbReference type="NCBI Taxonomy" id="560819"/>
    <lineage>
        <taxon>Bacteria</taxon>
        <taxon>Pseudomonadati</taxon>
        <taxon>Pseudomonadota</taxon>
        <taxon>Alphaproteobacteria</taxon>
        <taxon>Rhodospirillales</taxon>
        <taxon>Rhodovibrionaceae</taxon>
        <taxon>Tistlia</taxon>
    </lineage>
</organism>
<dbReference type="PANTHER" id="PTHR43320:SF3">
    <property type="entry name" value="CARBOHYDRATE KINASE PFKB DOMAIN-CONTAINING PROTEIN"/>
    <property type="match status" value="1"/>
</dbReference>
<dbReference type="EMBL" id="FWZX01000013">
    <property type="protein sequence ID" value="SMF38322.1"/>
    <property type="molecule type" value="Genomic_DNA"/>
</dbReference>